<reference evidence="7" key="1">
    <citation type="journal article" date="2018" name="Nat. Microbiol.">
        <title>Leveraging single-cell genomics to expand the fungal tree of life.</title>
        <authorList>
            <person name="Ahrendt S.R."/>
            <person name="Quandt C.A."/>
            <person name="Ciobanu D."/>
            <person name="Clum A."/>
            <person name="Salamov A."/>
            <person name="Andreopoulos B."/>
            <person name="Cheng J.F."/>
            <person name="Woyke T."/>
            <person name="Pelin A."/>
            <person name="Henrissat B."/>
            <person name="Reynolds N.K."/>
            <person name="Benny G.L."/>
            <person name="Smith M.E."/>
            <person name="James T.Y."/>
            <person name="Grigoriev I.V."/>
        </authorList>
    </citation>
    <scope>NUCLEOTIDE SEQUENCE [LARGE SCALE GENOMIC DNA]</scope>
    <source>
        <strain evidence="7">ATCC 52028</strain>
    </source>
</reference>
<feature type="non-terminal residue" evidence="6">
    <location>
        <position position="442"/>
    </location>
</feature>
<accession>A0A4P9X618</accession>
<keyword evidence="5" id="KW-0472">Membrane</keyword>
<keyword evidence="7" id="KW-1185">Reference proteome</keyword>
<dbReference type="Gene3D" id="3.20.20.80">
    <property type="entry name" value="Glycosidases"/>
    <property type="match status" value="1"/>
</dbReference>
<keyword evidence="5" id="KW-1133">Transmembrane helix</keyword>
<dbReference type="EMBL" id="ML014207">
    <property type="protein sequence ID" value="RKP00617.1"/>
    <property type="molecule type" value="Genomic_DNA"/>
</dbReference>
<keyword evidence="3" id="KW-0326">Glycosidase</keyword>
<dbReference type="PANTHER" id="PTHR10353">
    <property type="entry name" value="GLYCOSYL HYDROLASE"/>
    <property type="match status" value="1"/>
</dbReference>
<dbReference type="GO" id="GO:0008422">
    <property type="term" value="F:beta-glucosidase activity"/>
    <property type="evidence" value="ECO:0007669"/>
    <property type="project" value="TreeGrafter"/>
</dbReference>
<dbReference type="GO" id="GO:0005975">
    <property type="term" value="P:carbohydrate metabolic process"/>
    <property type="evidence" value="ECO:0007669"/>
    <property type="project" value="InterPro"/>
</dbReference>
<dbReference type="OrthoDB" id="65569at2759"/>
<evidence type="ECO:0000256" key="5">
    <source>
        <dbReference type="SAM" id="Phobius"/>
    </source>
</evidence>
<dbReference type="AlphaFoldDB" id="A0A4P9X618"/>
<dbReference type="PRINTS" id="PR00131">
    <property type="entry name" value="GLHYDRLASE1"/>
</dbReference>
<dbReference type="SUPFAM" id="SSF51445">
    <property type="entry name" value="(Trans)glycosidases"/>
    <property type="match status" value="1"/>
</dbReference>
<dbReference type="InterPro" id="IPR017853">
    <property type="entry name" value="GH"/>
</dbReference>
<evidence type="ECO:0000313" key="7">
    <source>
        <dbReference type="Proteomes" id="UP000274922"/>
    </source>
</evidence>
<feature type="non-terminal residue" evidence="6">
    <location>
        <position position="1"/>
    </location>
</feature>
<name>A0A4P9X618_9FUNG</name>
<feature type="transmembrane region" description="Helical" evidence="5">
    <location>
        <begin position="394"/>
        <end position="414"/>
    </location>
</feature>
<evidence type="ECO:0000313" key="6">
    <source>
        <dbReference type="EMBL" id="RKP00617.1"/>
    </source>
</evidence>
<evidence type="ECO:0000256" key="4">
    <source>
        <dbReference type="RuleBase" id="RU003690"/>
    </source>
</evidence>
<dbReference type="STRING" id="1555241.A0A4P9X618"/>
<proteinExistence type="inferred from homology"/>
<dbReference type="InterPro" id="IPR001360">
    <property type="entry name" value="Glyco_hydro_1"/>
</dbReference>
<keyword evidence="5" id="KW-0812">Transmembrane</keyword>
<protein>
    <recommendedName>
        <fullName evidence="8">Glycoside hydrolase</fullName>
    </recommendedName>
</protein>
<evidence type="ECO:0000256" key="1">
    <source>
        <dbReference type="ARBA" id="ARBA00010838"/>
    </source>
</evidence>
<evidence type="ECO:0000256" key="2">
    <source>
        <dbReference type="ARBA" id="ARBA00022801"/>
    </source>
</evidence>
<dbReference type="Pfam" id="PF00232">
    <property type="entry name" value="Glyco_hydro_1"/>
    <property type="match status" value="1"/>
</dbReference>
<organism evidence="6 7">
    <name type="scientific">Caulochytrium protostelioides</name>
    <dbReference type="NCBI Taxonomy" id="1555241"/>
    <lineage>
        <taxon>Eukaryota</taxon>
        <taxon>Fungi</taxon>
        <taxon>Fungi incertae sedis</taxon>
        <taxon>Chytridiomycota</taxon>
        <taxon>Chytridiomycota incertae sedis</taxon>
        <taxon>Chytridiomycetes</taxon>
        <taxon>Caulochytriales</taxon>
        <taxon>Caulochytriaceae</taxon>
        <taxon>Caulochytrium</taxon>
    </lineage>
</organism>
<evidence type="ECO:0000256" key="3">
    <source>
        <dbReference type="ARBA" id="ARBA00023295"/>
    </source>
</evidence>
<evidence type="ECO:0008006" key="8">
    <source>
        <dbReference type="Google" id="ProtNLM"/>
    </source>
</evidence>
<gene>
    <name evidence="6" type="ORF">CXG81DRAFT_624</name>
</gene>
<sequence>SPPRPLHWGFSTSAFQVEGSVRADGRSPSIWDQWSHRPNTIADGSNADIASDHYARYASDFALMKDQMHPNMYRFSLSWSRIMQPDNKQVNAAAVAHYRAMIDAMIASGAQPVATLYHWDLPASLMDSCGGWTSPQIVDAFRTYTEAVVDAFGDKIRYWLTFNEPRAECTKAYRADHFFPPGLNDARLTYACMHNHVLAHAAAAAVIRDRAQRTGQAAWVGLAADTEWYEPLTADSAADEAAAQRALEYNFGWAVDPLVTGDYPASMRADLRLADGVLPVFTPAQQRAIKGTVDFIGYNYYTASWAAADDAADAAEGAFRLQQVRGSAAHPEPIGPPTAIDWQRSVPAGLTKLTRWLAHRYPGMDLWVTENGVATDGGPQDPARITFFEEHLRALGLAMPLATGAAPVVVYLAWSLLDNFEWMQGYTSRFGVIGVDMASPER</sequence>
<dbReference type="PANTHER" id="PTHR10353:SF36">
    <property type="entry name" value="LP05116P"/>
    <property type="match status" value="1"/>
</dbReference>
<keyword evidence="2" id="KW-0378">Hydrolase</keyword>
<comment type="similarity">
    <text evidence="1 4">Belongs to the glycosyl hydrolase 1 family.</text>
</comment>
<dbReference type="Proteomes" id="UP000274922">
    <property type="component" value="Unassembled WGS sequence"/>
</dbReference>